<reference evidence="3 4" key="1">
    <citation type="submission" date="2019-03" db="EMBL/GenBank/DDBJ databases">
        <title>Genomic Encyclopedia of Type Strains, Phase IV (KMG-IV): sequencing the most valuable type-strain genomes for metagenomic binning, comparative biology and taxonomic classification.</title>
        <authorList>
            <person name="Goeker M."/>
        </authorList>
    </citation>
    <scope>NUCLEOTIDE SEQUENCE [LARGE SCALE GENOMIC DNA]</scope>
    <source>
        <strain evidence="3 4">DSM 45361</strain>
    </source>
</reference>
<evidence type="ECO:0000313" key="3">
    <source>
        <dbReference type="EMBL" id="TDP96288.1"/>
    </source>
</evidence>
<name>A0A4V3CZ20_LABRH</name>
<dbReference type="EMBL" id="SNXZ01000004">
    <property type="protein sequence ID" value="TDP96288.1"/>
    <property type="molecule type" value="Genomic_DNA"/>
</dbReference>
<dbReference type="Pfam" id="PF01337">
    <property type="entry name" value="Barstar"/>
    <property type="match status" value="1"/>
</dbReference>
<evidence type="ECO:0000256" key="1">
    <source>
        <dbReference type="ARBA" id="ARBA00006845"/>
    </source>
</evidence>
<sequence length="111" mass="11936">MQQADTTEEALATYPDATPHLIDGPGSKAKFMTAIAAALSFPDWFGRNLDALQDCVRDLSWLEPGEHLLVWRNPGALRGGDAATFHHVEDILTQADGRTAGAVTLHVVAVD</sequence>
<dbReference type="OrthoDB" id="5184890at2"/>
<dbReference type="AlphaFoldDB" id="A0A4V3CZ20"/>
<protein>
    <submittedName>
        <fullName evidence="3">Barstar (Barnase inhibitor)</fullName>
    </submittedName>
</protein>
<dbReference type="RefSeq" id="WP_133851659.1">
    <property type="nucleotide sequence ID" value="NZ_SNXZ01000004.1"/>
</dbReference>
<evidence type="ECO:0000259" key="2">
    <source>
        <dbReference type="Pfam" id="PF01337"/>
    </source>
</evidence>
<accession>A0A4V3CZ20</accession>
<dbReference type="Proteomes" id="UP000295444">
    <property type="component" value="Unassembled WGS sequence"/>
</dbReference>
<dbReference type="SUPFAM" id="SSF52038">
    <property type="entry name" value="Barstar-related"/>
    <property type="match status" value="1"/>
</dbReference>
<keyword evidence="4" id="KW-1185">Reference proteome</keyword>
<organism evidence="3 4">
    <name type="scientific">Labedaea rhizosphaerae</name>
    <dbReference type="NCBI Taxonomy" id="598644"/>
    <lineage>
        <taxon>Bacteria</taxon>
        <taxon>Bacillati</taxon>
        <taxon>Actinomycetota</taxon>
        <taxon>Actinomycetes</taxon>
        <taxon>Pseudonocardiales</taxon>
        <taxon>Pseudonocardiaceae</taxon>
        <taxon>Labedaea</taxon>
    </lineage>
</organism>
<dbReference type="InterPro" id="IPR035905">
    <property type="entry name" value="Barstar-like_sf"/>
</dbReference>
<dbReference type="InterPro" id="IPR000468">
    <property type="entry name" value="Barstar"/>
</dbReference>
<gene>
    <name evidence="3" type="ORF">EV186_104272</name>
</gene>
<evidence type="ECO:0000313" key="4">
    <source>
        <dbReference type="Proteomes" id="UP000295444"/>
    </source>
</evidence>
<comment type="caution">
    <text evidence="3">The sequence shown here is derived from an EMBL/GenBank/DDBJ whole genome shotgun (WGS) entry which is preliminary data.</text>
</comment>
<proteinExistence type="inferred from homology"/>
<comment type="similarity">
    <text evidence="1">Belongs to the barstar family.</text>
</comment>
<dbReference type="Gene3D" id="3.30.370.10">
    <property type="entry name" value="Barstar-like"/>
    <property type="match status" value="1"/>
</dbReference>
<feature type="domain" description="Barstar (barnase inhibitor)" evidence="2">
    <location>
        <begin position="26"/>
        <end position="98"/>
    </location>
</feature>